<reference evidence="2 3" key="1">
    <citation type="journal article" date="2014" name="Genome Announc.">
        <title>Draft Genome Sequence of the Boron-Tolerant and Moderately Halotolerant Bacterium Gracilibacillus boraciitolerans JCM 21714T.</title>
        <authorList>
            <person name="Ahmed I."/>
            <person name="Oshima K."/>
            <person name="Suda W."/>
            <person name="Kitamura K."/>
            <person name="Iida T."/>
            <person name="Ohmori Y."/>
            <person name="Fujiwara T."/>
            <person name="Hattori M."/>
            <person name="Ohkuma M."/>
        </authorList>
    </citation>
    <scope>NUCLEOTIDE SEQUENCE [LARGE SCALE GENOMIC DNA]</scope>
    <source>
        <strain evidence="2 3">JCM 21714</strain>
    </source>
</reference>
<dbReference type="EMBL" id="BAVS01000019">
    <property type="protein sequence ID" value="GAE94073.1"/>
    <property type="molecule type" value="Genomic_DNA"/>
</dbReference>
<dbReference type="OrthoDB" id="7172369at2"/>
<evidence type="ECO:0000313" key="2">
    <source>
        <dbReference type="EMBL" id="GAE94073.1"/>
    </source>
</evidence>
<dbReference type="Proteomes" id="UP000019102">
    <property type="component" value="Unassembled WGS sequence"/>
</dbReference>
<proteinExistence type="predicted"/>
<feature type="domain" description="DUF6438" evidence="1">
    <location>
        <begin position="4"/>
        <end position="127"/>
    </location>
</feature>
<gene>
    <name evidence="2" type="ORF">JCM21714_3205</name>
</gene>
<evidence type="ECO:0000259" key="1">
    <source>
        <dbReference type="Pfam" id="PF20033"/>
    </source>
</evidence>
<evidence type="ECO:0000313" key="3">
    <source>
        <dbReference type="Proteomes" id="UP000019102"/>
    </source>
</evidence>
<accession>W4VMK4</accession>
<organism evidence="2 3">
    <name type="scientific">Gracilibacillus boraciitolerans JCM 21714</name>
    <dbReference type="NCBI Taxonomy" id="1298598"/>
    <lineage>
        <taxon>Bacteria</taxon>
        <taxon>Bacillati</taxon>
        <taxon>Bacillota</taxon>
        <taxon>Bacilli</taxon>
        <taxon>Bacillales</taxon>
        <taxon>Bacillaceae</taxon>
        <taxon>Gracilibacillus</taxon>
    </lineage>
</organism>
<protein>
    <recommendedName>
        <fullName evidence="1">DUF6438 domain-containing protein</fullName>
    </recommendedName>
</protein>
<comment type="caution">
    <text evidence="2">The sequence shown here is derived from an EMBL/GenBank/DDBJ whole genome shotgun (WGS) entry which is preliminary data.</text>
</comment>
<sequence>MFEKIILSRSICYGDCPEFEVIVKKDGTAKWFGGMFVHRAGEVEFQLDNRKLQQLGELLQSFDFRHFTYPAATIFATDLPYCTIKVSYQDGVEKEVEHYLGGDFAEEGSEDNQSFQELEQFEKRIEKVIGLQKFIGASTYNEATE</sequence>
<name>W4VMK4_9BACI</name>
<keyword evidence="3" id="KW-1185">Reference proteome</keyword>
<dbReference type="InterPro" id="IPR045497">
    <property type="entry name" value="DUF6438"/>
</dbReference>
<dbReference type="STRING" id="1298598.JCM21714_3205"/>
<dbReference type="eggNOG" id="COG0666">
    <property type="taxonomic scope" value="Bacteria"/>
</dbReference>
<dbReference type="AlphaFoldDB" id="W4VMK4"/>
<dbReference type="RefSeq" id="WP_035724615.1">
    <property type="nucleotide sequence ID" value="NZ_BAVS01000019.1"/>
</dbReference>
<dbReference type="Pfam" id="PF20033">
    <property type="entry name" value="DUF6438"/>
    <property type="match status" value="1"/>
</dbReference>